<protein>
    <submittedName>
        <fullName evidence="2">Uncharacterized protein</fullName>
    </submittedName>
</protein>
<name>A0AAP0Q6K2_9MAGN</name>
<reference evidence="2 3" key="1">
    <citation type="submission" date="2024-01" db="EMBL/GenBank/DDBJ databases">
        <title>Genome assemblies of Stephania.</title>
        <authorList>
            <person name="Yang L."/>
        </authorList>
    </citation>
    <scope>NUCLEOTIDE SEQUENCE [LARGE SCALE GENOMIC DNA]</scope>
    <source>
        <strain evidence="2">YNDBR</strain>
        <tissue evidence="2">Leaf</tissue>
    </source>
</reference>
<dbReference type="PROSITE" id="PS00018">
    <property type="entry name" value="EF_HAND_1"/>
    <property type="match status" value="1"/>
</dbReference>
<feature type="compositionally biased region" description="Low complexity" evidence="1">
    <location>
        <begin position="145"/>
        <end position="158"/>
    </location>
</feature>
<dbReference type="Pfam" id="PF03004">
    <property type="entry name" value="Transposase_24"/>
    <property type="match status" value="1"/>
</dbReference>
<evidence type="ECO:0000313" key="2">
    <source>
        <dbReference type="EMBL" id="KAK9169405.1"/>
    </source>
</evidence>
<keyword evidence="3" id="KW-1185">Reference proteome</keyword>
<organism evidence="2 3">
    <name type="scientific">Stephania yunnanensis</name>
    <dbReference type="NCBI Taxonomy" id="152371"/>
    <lineage>
        <taxon>Eukaryota</taxon>
        <taxon>Viridiplantae</taxon>
        <taxon>Streptophyta</taxon>
        <taxon>Embryophyta</taxon>
        <taxon>Tracheophyta</taxon>
        <taxon>Spermatophyta</taxon>
        <taxon>Magnoliopsida</taxon>
        <taxon>Ranunculales</taxon>
        <taxon>Menispermaceae</taxon>
        <taxon>Menispermoideae</taxon>
        <taxon>Cissampelideae</taxon>
        <taxon>Stephania</taxon>
    </lineage>
</organism>
<dbReference type="InterPro" id="IPR004252">
    <property type="entry name" value="Probable_transposase_24"/>
</dbReference>
<proteinExistence type="predicted"/>
<accession>A0AAP0Q6K2</accession>
<evidence type="ECO:0000313" key="3">
    <source>
        <dbReference type="Proteomes" id="UP001420932"/>
    </source>
</evidence>
<sequence length="180" mass="20103">MRSDFVTNEAWNRYHEYWAITYFRARSEKVSQNRKREKGSLGIGPSKHTGDTRYFHTFEDALDRDEDDEVTPNDVFLHVHTKYHDGVTFISRAHEEAGGAHSGYTGLANDEKQLYYDAAGKCSKGACFRVEPVGNAHGLQSKHISGTTTANTSGASSAGRDRSRSFTTATDDDDDEDIND</sequence>
<feature type="compositionally biased region" description="Acidic residues" evidence="1">
    <location>
        <begin position="170"/>
        <end position="180"/>
    </location>
</feature>
<dbReference type="AlphaFoldDB" id="A0AAP0Q6K2"/>
<evidence type="ECO:0000256" key="1">
    <source>
        <dbReference type="SAM" id="MobiDB-lite"/>
    </source>
</evidence>
<comment type="caution">
    <text evidence="2">The sequence shown here is derived from an EMBL/GenBank/DDBJ whole genome shotgun (WGS) entry which is preliminary data.</text>
</comment>
<dbReference type="Proteomes" id="UP001420932">
    <property type="component" value="Unassembled WGS sequence"/>
</dbReference>
<dbReference type="EMBL" id="JBBNAF010000001">
    <property type="protein sequence ID" value="KAK9169405.1"/>
    <property type="molecule type" value="Genomic_DNA"/>
</dbReference>
<feature type="region of interest" description="Disordered" evidence="1">
    <location>
        <begin position="139"/>
        <end position="180"/>
    </location>
</feature>
<dbReference type="InterPro" id="IPR018247">
    <property type="entry name" value="EF_Hand_1_Ca_BS"/>
</dbReference>
<gene>
    <name evidence="2" type="ORF">Syun_001545</name>
</gene>